<dbReference type="EMBL" id="KV460229">
    <property type="protein sequence ID" value="OBT96276.1"/>
    <property type="molecule type" value="Genomic_DNA"/>
</dbReference>
<dbReference type="PANTHER" id="PTHR39613">
    <property type="entry name" value="ANCHORED CELL WALL PROTEIN, PUTATIVE (AFU_ORTHOLOGUE AFUA_4G08960)-RELATED"/>
    <property type="match status" value="1"/>
</dbReference>
<evidence type="ECO:0000259" key="4">
    <source>
        <dbReference type="Pfam" id="PF22799"/>
    </source>
</evidence>
<dbReference type="Proteomes" id="UP000091956">
    <property type="component" value="Unassembled WGS sequence"/>
</dbReference>
<feature type="chain" id="PRO_5008608683" evidence="2">
    <location>
        <begin position="17"/>
        <end position="413"/>
    </location>
</feature>
<name>A0A1B8GKI9_9PEZI</name>
<dbReference type="Pfam" id="PF09792">
    <property type="entry name" value="But2"/>
    <property type="match status" value="1"/>
</dbReference>
<feature type="region of interest" description="Disordered" evidence="1">
    <location>
        <begin position="157"/>
        <end position="192"/>
    </location>
</feature>
<dbReference type="InterPro" id="IPR018620">
    <property type="entry name" value="Ubiquitin3-bd_protein_But2_C"/>
</dbReference>
<feature type="domain" description="Cell wall mannoprotein PIR1-like C-terminal" evidence="4">
    <location>
        <begin position="72"/>
        <end position="149"/>
    </location>
</feature>
<dbReference type="RefSeq" id="XP_018130009.1">
    <property type="nucleotide sequence ID" value="XM_018275217.2"/>
</dbReference>
<dbReference type="PANTHER" id="PTHR39613:SF1">
    <property type="entry name" value="ANCHORED CELL WALL PROTEIN, PUTATIVE (AFU_ORTHOLOGUE AFUA_4G08960)-RELATED"/>
    <property type="match status" value="1"/>
</dbReference>
<reference evidence="6" key="2">
    <citation type="journal article" date="2018" name="Nat. Commun.">
        <title>Extreme sensitivity to ultraviolet light in the fungal pathogen causing white-nose syndrome of bats.</title>
        <authorList>
            <person name="Palmer J.M."/>
            <person name="Drees K.P."/>
            <person name="Foster J.T."/>
            <person name="Lindner D.L."/>
        </authorList>
    </citation>
    <scope>NUCLEOTIDE SEQUENCE [LARGE SCALE GENOMIC DNA]</scope>
    <source>
        <strain evidence="6">UAMH 10579</strain>
    </source>
</reference>
<protein>
    <submittedName>
        <fullName evidence="5">Uncharacterized protein</fullName>
    </submittedName>
</protein>
<feature type="signal peptide" evidence="2">
    <location>
        <begin position="1"/>
        <end position="16"/>
    </location>
</feature>
<feature type="domain" description="Ubiquitin 3 binding protein But2 C-terminal" evidence="3">
    <location>
        <begin position="258"/>
        <end position="401"/>
    </location>
</feature>
<dbReference type="InterPro" id="IPR054508">
    <property type="entry name" value="PIR1-like_C"/>
</dbReference>
<organism evidence="5 6">
    <name type="scientific">Pseudogymnoascus verrucosus</name>
    <dbReference type="NCBI Taxonomy" id="342668"/>
    <lineage>
        <taxon>Eukaryota</taxon>
        <taxon>Fungi</taxon>
        <taxon>Dikarya</taxon>
        <taxon>Ascomycota</taxon>
        <taxon>Pezizomycotina</taxon>
        <taxon>Leotiomycetes</taxon>
        <taxon>Thelebolales</taxon>
        <taxon>Thelebolaceae</taxon>
        <taxon>Pseudogymnoascus</taxon>
    </lineage>
</organism>
<accession>A0A1B8GKI9</accession>
<evidence type="ECO:0000256" key="2">
    <source>
        <dbReference type="SAM" id="SignalP"/>
    </source>
</evidence>
<keyword evidence="2" id="KW-0732">Signal</keyword>
<reference evidence="5 6" key="1">
    <citation type="submission" date="2016-03" db="EMBL/GenBank/DDBJ databases">
        <title>Comparative genomics of Pseudogymnoascus destructans, the fungus causing white-nose syndrome of bats.</title>
        <authorList>
            <person name="Palmer J.M."/>
            <person name="Drees K.P."/>
            <person name="Foster J.T."/>
            <person name="Lindner D.L."/>
        </authorList>
    </citation>
    <scope>NUCLEOTIDE SEQUENCE [LARGE SCALE GENOMIC DNA]</scope>
    <source>
        <strain evidence="5 6">UAMH 10579</strain>
    </source>
</reference>
<proteinExistence type="predicted"/>
<dbReference type="STRING" id="342668.A0A1B8GKI9"/>
<evidence type="ECO:0000313" key="6">
    <source>
        <dbReference type="Proteomes" id="UP000091956"/>
    </source>
</evidence>
<gene>
    <name evidence="5" type="ORF">VE01_05757</name>
</gene>
<sequence length="413" mass="42975">MKVIIASTLTVGLATALMPRAPSAPPGYCCFTLTAANPTLGSDIVEEDTIGQNRVFSNYPDGAYCINPADEGKLYDSLGHTCIISQTTQRFQCTQGIRSQNKFVVGGNGDFFVDESNDFWACPSQGPGNDGGYEIFAETKVDTTGCVPITMASTGDKCAPPAGPIGTGTAPGSTGTGTAPVPTGTAPGSTGTTVPASPLPTGAKFGHAAHRAFNNKKIVDGLKGLVGTGTGTAAPAPTTTDTPQKCAQTLTPGSFVEPKLIVPVSREDAGHPYGDIASPIITPSNNTLFAFTTPDAWTGTCSLLFTFPYASETANPGAYHFSGIEEEKAASGGLNFNHVEADIDANETWWTKPELKETYGKTEIIPGNSYTIATFPCKGGETLVYDVSSVAGVELEFEQNAKKSPIGLWVTNC</sequence>
<keyword evidence="6" id="KW-1185">Reference proteome</keyword>
<dbReference type="Pfam" id="PF22799">
    <property type="entry name" value="PIR1-like_C"/>
    <property type="match status" value="1"/>
</dbReference>
<dbReference type="OrthoDB" id="4657524at2759"/>
<evidence type="ECO:0000256" key="1">
    <source>
        <dbReference type="SAM" id="MobiDB-lite"/>
    </source>
</evidence>
<evidence type="ECO:0000313" key="5">
    <source>
        <dbReference type="EMBL" id="OBT96276.1"/>
    </source>
</evidence>
<evidence type="ECO:0000259" key="3">
    <source>
        <dbReference type="Pfam" id="PF09792"/>
    </source>
</evidence>
<feature type="compositionally biased region" description="Low complexity" evidence="1">
    <location>
        <begin position="167"/>
        <end position="192"/>
    </location>
</feature>
<dbReference type="GeneID" id="28839143"/>
<dbReference type="AlphaFoldDB" id="A0A1B8GKI9"/>